<dbReference type="Proteomes" id="UP000712281">
    <property type="component" value="Unassembled WGS sequence"/>
</dbReference>
<name>A0A8S9Q2Q6_BRACR</name>
<feature type="compositionally biased region" description="Acidic residues" evidence="1">
    <location>
        <begin position="75"/>
        <end position="85"/>
    </location>
</feature>
<dbReference type="AlphaFoldDB" id="A0A8S9Q2Q6"/>
<sequence>MTTSMIRITRHSGRLIKELYAICDSFIVVYVRGIVRTTAGYLRRLKPLSLAGVLMSAGGARKSEVDEPHENLSELVEELHDDDPL</sequence>
<evidence type="ECO:0000313" key="2">
    <source>
        <dbReference type="EMBL" id="KAF2608610.1"/>
    </source>
</evidence>
<accession>A0A8S9Q2Q6</accession>
<reference evidence="3" key="2">
    <citation type="submission" date="2019-12" db="EMBL/GenBank/DDBJ databases">
        <title>Genome sequencing and annotation of Brassica cretica.</title>
        <authorList>
            <person name="Studholme D.J."/>
            <person name="Sarris P."/>
        </authorList>
    </citation>
    <scope>NUCLEOTIDE SEQUENCE</scope>
    <source>
        <strain evidence="3">PFS-109/04</strain>
        <tissue evidence="3">Leaf</tissue>
    </source>
</reference>
<dbReference type="Proteomes" id="UP000712600">
    <property type="component" value="Unassembled WGS sequence"/>
</dbReference>
<proteinExistence type="predicted"/>
<organism evidence="3 4">
    <name type="scientific">Brassica cretica</name>
    <name type="common">Mustard</name>
    <dbReference type="NCBI Taxonomy" id="69181"/>
    <lineage>
        <taxon>Eukaryota</taxon>
        <taxon>Viridiplantae</taxon>
        <taxon>Streptophyta</taxon>
        <taxon>Embryophyta</taxon>
        <taxon>Tracheophyta</taxon>
        <taxon>Spermatophyta</taxon>
        <taxon>Magnoliopsida</taxon>
        <taxon>eudicotyledons</taxon>
        <taxon>Gunneridae</taxon>
        <taxon>Pentapetalae</taxon>
        <taxon>rosids</taxon>
        <taxon>malvids</taxon>
        <taxon>Brassicales</taxon>
        <taxon>Brassicaceae</taxon>
        <taxon>Brassiceae</taxon>
        <taxon>Brassica</taxon>
    </lineage>
</organism>
<evidence type="ECO:0000313" key="3">
    <source>
        <dbReference type="EMBL" id="KAF3524956.1"/>
    </source>
</evidence>
<evidence type="ECO:0000313" key="4">
    <source>
        <dbReference type="Proteomes" id="UP000712600"/>
    </source>
</evidence>
<protein>
    <submittedName>
        <fullName evidence="3">Uncharacterized protein</fullName>
    </submittedName>
</protein>
<comment type="caution">
    <text evidence="3">The sequence shown here is derived from an EMBL/GenBank/DDBJ whole genome shotgun (WGS) entry which is preliminary data.</text>
</comment>
<evidence type="ECO:0000256" key="1">
    <source>
        <dbReference type="SAM" id="MobiDB-lite"/>
    </source>
</evidence>
<dbReference type="EMBL" id="QGKX02001347">
    <property type="protein sequence ID" value="KAF3524956.1"/>
    <property type="molecule type" value="Genomic_DNA"/>
</dbReference>
<feature type="region of interest" description="Disordered" evidence="1">
    <location>
        <begin position="64"/>
        <end position="85"/>
    </location>
</feature>
<dbReference type="EMBL" id="QGKW02000276">
    <property type="protein sequence ID" value="KAF2608610.1"/>
    <property type="molecule type" value="Genomic_DNA"/>
</dbReference>
<gene>
    <name evidence="2" type="ORF">F2Q68_00046506</name>
    <name evidence="3" type="ORF">F2Q69_00051671</name>
</gene>
<reference evidence="2" key="1">
    <citation type="submission" date="2019-12" db="EMBL/GenBank/DDBJ databases">
        <title>Genome sequencing and annotation of Brassica cretica.</title>
        <authorList>
            <person name="Studholme D.J."/>
            <person name="Sarris P.F."/>
        </authorList>
    </citation>
    <scope>NUCLEOTIDE SEQUENCE</scope>
    <source>
        <strain evidence="2">PFS-001/15</strain>
        <tissue evidence="2">Leaf</tissue>
    </source>
</reference>